<dbReference type="AlphaFoldDB" id="A0A975R2Q6"/>
<sequence>MPADNTFDHLRDSDGEHVGYIHMTPGGDFVPFDLLHRRRAEPMDLEAAEALLNELGLAMFTEDWWLDIDGQWIPVLIQEVRRDRVSVAPTAAGAIAKAADMNASIELPLPAARLHRGQPGPGTSP</sequence>
<evidence type="ECO:0000313" key="2">
    <source>
        <dbReference type="Proteomes" id="UP000676885"/>
    </source>
</evidence>
<dbReference type="Proteomes" id="UP000676885">
    <property type="component" value="Chromosome"/>
</dbReference>
<name>A0A975R2Q6_9MICC</name>
<reference evidence="1 2" key="1">
    <citation type="submission" date="2021-05" db="EMBL/GenBank/DDBJ databases">
        <title>Novel species in genus Arthrobacter.</title>
        <authorList>
            <person name="Zhang G."/>
        </authorList>
    </citation>
    <scope>NUCLEOTIDE SEQUENCE [LARGE SCALE GENOMIC DNA]</scope>
    <source>
        <strain evidence="2">zg-ZUI227</strain>
    </source>
</reference>
<protein>
    <submittedName>
        <fullName evidence="1">Serine/threonine protein phosphatase</fullName>
    </submittedName>
</protein>
<evidence type="ECO:0000313" key="1">
    <source>
        <dbReference type="EMBL" id="QWC11779.1"/>
    </source>
</evidence>
<keyword evidence="2" id="KW-1185">Reference proteome</keyword>
<dbReference type="EMBL" id="CP076022">
    <property type="protein sequence ID" value="QWC11779.1"/>
    <property type="molecule type" value="Genomic_DNA"/>
</dbReference>
<proteinExistence type="predicted"/>
<organism evidence="1 2">
    <name type="scientific">Arthrobacter jiangjiafuii</name>
    <dbReference type="NCBI Taxonomy" id="2817475"/>
    <lineage>
        <taxon>Bacteria</taxon>
        <taxon>Bacillati</taxon>
        <taxon>Actinomycetota</taxon>
        <taxon>Actinomycetes</taxon>
        <taxon>Micrococcales</taxon>
        <taxon>Micrococcaceae</taxon>
        <taxon>Arthrobacter</taxon>
    </lineage>
</organism>
<gene>
    <name evidence="1" type="ORF">KKR91_10595</name>
</gene>
<accession>A0A975R2Q6</accession>
<dbReference type="KEGG" id="ajg:KKR91_10595"/>